<name>A0ABN0DTB5_AERSS</name>
<feature type="region of interest" description="Disordered" evidence="1">
    <location>
        <begin position="100"/>
        <end position="124"/>
    </location>
</feature>
<organism evidence="2 3">
    <name type="scientific">Aeromonas salmonicida subsp. salmonicida 01-B526</name>
    <dbReference type="NCBI Taxonomy" id="1076135"/>
    <lineage>
        <taxon>Bacteria</taxon>
        <taxon>Pseudomonadati</taxon>
        <taxon>Pseudomonadota</taxon>
        <taxon>Gammaproteobacteria</taxon>
        <taxon>Aeromonadales</taxon>
        <taxon>Aeromonadaceae</taxon>
        <taxon>Aeromonas</taxon>
    </lineage>
</organism>
<sequence>MLAILKGGVMTKKTEIGEKYIKAATDSIKSAGSLRALYRSIYGVDPTRQELQRFTNRLNPARSNPATSMLGVCIEHLPSLHEKTLKEFFGIQGEGYTAKQGAVMEQECDPSPDPNNSAGSHNKF</sequence>
<feature type="compositionally biased region" description="Polar residues" evidence="1">
    <location>
        <begin position="114"/>
        <end position="124"/>
    </location>
</feature>
<dbReference type="Proteomes" id="UP000006428">
    <property type="component" value="Unassembled WGS sequence"/>
</dbReference>
<gene>
    <name evidence="2" type="ORF">IYQ_23295</name>
</gene>
<accession>A0ABN0DTB5</accession>
<keyword evidence="3" id="KW-1185">Reference proteome</keyword>
<evidence type="ECO:0000313" key="3">
    <source>
        <dbReference type="Proteomes" id="UP000006428"/>
    </source>
</evidence>
<protein>
    <recommendedName>
        <fullName evidence="4">DUF4214 domain-containing protein</fullName>
    </recommendedName>
</protein>
<proteinExistence type="predicted"/>
<reference evidence="2 3" key="1">
    <citation type="journal article" date="2012" name="Front. Microbiol.">
        <title>Draft Genome Sequence of the Virulent Strain 01-B526 of the Fish Pathogen Aeromonas salmonicida.</title>
        <authorList>
            <person name="Charette S.J."/>
            <person name="Brochu F."/>
            <person name="Boyle B."/>
            <person name="Filion G."/>
            <person name="Tanaka K.H."/>
            <person name="Derome N."/>
        </authorList>
    </citation>
    <scope>NUCLEOTIDE SEQUENCE [LARGE SCALE GENOMIC DNA]</scope>
    <source>
        <strain evidence="2 3">01-B526</strain>
    </source>
</reference>
<dbReference type="EMBL" id="AGVO01000123">
    <property type="protein sequence ID" value="EHI50133.1"/>
    <property type="molecule type" value="Genomic_DNA"/>
</dbReference>
<evidence type="ECO:0008006" key="4">
    <source>
        <dbReference type="Google" id="ProtNLM"/>
    </source>
</evidence>
<evidence type="ECO:0000313" key="2">
    <source>
        <dbReference type="EMBL" id="EHI50133.1"/>
    </source>
</evidence>
<evidence type="ECO:0000256" key="1">
    <source>
        <dbReference type="SAM" id="MobiDB-lite"/>
    </source>
</evidence>
<comment type="caution">
    <text evidence="2">The sequence shown here is derived from an EMBL/GenBank/DDBJ whole genome shotgun (WGS) entry which is preliminary data.</text>
</comment>